<feature type="domain" description="SAF" evidence="3">
    <location>
        <begin position="14"/>
        <end position="81"/>
    </location>
</feature>
<dbReference type="Pfam" id="PF08666">
    <property type="entry name" value="SAF"/>
    <property type="match status" value="1"/>
</dbReference>
<dbReference type="CDD" id="cd11613">
    <property type="entry name" value="SAF_AH_GD"/>
    <property type="match status" value="1"/>
</dbReference>
<dbReference type="InterPro" id="IPR052172">
    <property type="entry name" value="UxaA_altronate/galactarate_dh"/>
</dbReference>
<dbReference type="PANTHER" id="PTHR30536:SF5">
    <property type="entry name" value="ALTRONATE DEHYDRATASE"/>
    <property type="match status" value="1"/>
</dbReference>
<dbReference type="Pfam" id="PF20629">
    <property type="entry name" value="GD_AH_C"/>
    <property type="match status" value="1"/>
</dbReference>
<keyword evidence="5" id="KW-1185">Reference proteome</keyword>
<name>A0A2S0NI24_9HYPH</name>
<comment type="similarity">
    <text evidence="1">Belongs to the UxaA family.</text>
</comment>
<dbReference type="InterPro" id="IPR007392">
    <property type="entry name" value="GD_AH_second"/>
</dbReference>
<keyword evidence="2" id="KW-0456">Lyase</keyword>
<dbReference type="Pfam" id="PF04295">
    <property type="entry name" value="GD_AH_second"/>
    <property type="match status" value="1"/>
</dbReference>
<sequence length="506" mass="54200">MTTQPRFIRLAAEDNVVVAVDIIDAGKRVDGVTATARVMKGHKMATKPLAQGAPIVKYGQIIGFASQPITPGDWVHTHNCAFAAFERDYAFARDAKPVDVLPLEQRATFQGFRRTNGRAGTRNYIAILTSVNCSASVARFMAEAVNRSGMLAEFPNVDGVIPLVHGTGCGLASEGLGFDILERTIWGYATNPNVSAVLIVGLGCEVFQIPRLMKDYGIEPGDRFQSMTIQETGGTKKSIEAGMARIREMLPIVNQAQRETLPASELCLALQCGGSDGYSGITANPALGKAVDLLVRHGGTACLSETPEIYGAEHLLTRRAESREVGEKLVDIIRWWEGYTAKHEGSMDNNPSPGNKAGGLTTILEKSLGAAAKGGSTTLRGVYHYAEKIDRAGFVYMDTPGYDPVAATGQVAGGSNLLCFTTGRGSAYGCKPTPSIKLATNSDIYARMIDDMDINCGDVLDGVSLEDKGKEIFDLILRTASGEKTKSELLGYGDNEFVPWQIGATM</sequence>
<dbReference type="AlphaFoldDB" id="A0A2S0NI24"/>
<evidence type="ECO:0000313" key="4">
    <source>
        <dbReference type="EMBL" id="AVO47581.1"/>
    </source>
</evidence>
<dbReference type="RefSeq" id="WP_106750951.1">
    <property type="nucleotide sequence ID" value="NZ_CP027668.1"/>
</dbReference>
<dbReference type="InterPro" id="IPR013974">
    <property type="entry name" value="SAF"/>
</dbReference>
<protein>
    <submittedName>
        <fullName evidence="4">Galactonate dehydratase</fullName>
    </submittedName>
</protein>
<reference evidence="4 5" key="1">
    <citation type="submission" date="2018-03" db="EMBL/GenBank/DDBJ databases">
        <title>Genome sequencing of Phreatobacter sp.</title>
        <authorList>
            <person name="Kim S.-J."/>
            <person name="Heo J."/>
            <person name="Kwon S.-W."/>
        </authorList>
    </citation>
    <scope>NUCLEOTIDE SEQUENCE [LARGE SCALE GENOMIC DNA]</scope>
    <source>
        <strain evidence="4 5">S-12</strain>
    </source>
</reference>
<dbReference type="GO" id="GO:0016829">
    <property type="term" value="F:lyase activity"/>
    <property type="evidence" value="ECO:0007669"/>
    <property type="project" value="UniProtKB-KW"/>
</dbReference>
<dbReference type="OrthoDB" id="9804574at2"/>
<gene>
    <name evidence="4" type="ORF">C6569_08120</name>
</gene>
<dbReference type="Proteomes" id="UP000237889">
    <property type="component" value="Chromosome"/>
</dbReference>
<organism evidence="4 5">
    <name type="scientific">Phreatobacter cathodiphilus</name>
    <dbReference type="NCBI Taxonomy" id="1868589"/>
    <lineage>
        <taxon>Bacteria</taxon>
        <taxon>Pseudomonadati</taxon>
        <taxon>Pseudomonadota</taxon>
        <taxon>Alphaproteobacteria</taxon>
        <taxon>Hyphomicrobiales</taxon>
        <taxon>Phreatobacteraceae</taxon>
        <taxon>Phreatobacter</taxon>
    </lineage>
</organism>
<dbReference type="GO" id="GO:0019698">
    <property type="term" value="P:D-galacturonate catabolic process"/>
    <property type="evidence" value="ECO:0007669"/>
    <property type="project" value="TreeGrafter"/>
</dbReference>
<dbReference type="KEGG" id="phr:C6569_08120"/>
<accession>A0A2S0NI24</accession>
<dbReference type="InterPro" id="IPR048332">
    <property type="entry name" value="GD_AH_C"/>
</dbReference>
<dbReference type="InterPro" id="IPR044144">
    <property type="entry name" value="SAF_UxaA/GarD"/>
</dbReference>
<proteinExistence type="inferred from homology"/>
<dbReference type="Gene3D" id="2.30.130.110">
    <property type="match status" value="1"/>
</dbReference>
<dbReference type="EMBL" id="CP027668">
    <property type="protein sequence ID" value="AVO47581.1"/>
    <property type="molecule type" value="Genomic_DNA"/>
</dbReference>
<evidence type="ECO:0000256" key="1">
    <source>
        <dbReference type="ARBA" id="ARBA00010986"/>
    </source>
</evidence>
<evidence type="ECO:0000313" key="5">
    <source>
        <dbReference type="Proteomes" id="UP000237889"/>
    </source>
</evidence>
<evidence type="ECO:0000256" key="2">
    <source>
        <dbReference type="ARBA" id="ARBA00023239"/>
    </source>
</evidence>
<evidence type="ECO:0000259" key="3">
    <source>
        <dbReference type="SMART" id="SM00858"/>
    </source>
</evidence>
<dbReference type="PANTHER" id="PTHR30536">
    <property type="entry name" value="ALTRONATE/GALACTARATE DEHYDRATASE"/>
    <property type="match status" value="1"/>
</dbReference>
<dbReference type="SMART" id="SM00858">
    <property type="entry name" value="SAF"/>
    <property type="match status" value="1"/>
</dbReference>